<sequence length="84" mass="9408">MLEHNEASNHNIIRGNAMADANSNIRAYSKLYTFLNCRSNTLLCELRPLRLISVLATTECEARELLVGSPLVFVSCKPWGKQPC</sequence>
<name>A1JQ32_YERE8</name>
<gene>
    <name evidence="1" type="ordered locus">YE3496</name>
</gene>
<dbReference type="KEGG" id="yen:YE3496"/>
<proteinExistence type="predicted"/>
<dbReference type="EMBL" id="AM286415">
    <property type="protein sequence ID" value="CAL13517.1"/>
    <property type="molecule type" value="Genomic_DNA"/>
</dbReference>
<evidence type="ECO:0000313" key="2">
    <source>
        <dbReference type="Proteomes" id="UP000000642"/>
    </source>
</evidence>
<accession>A1JQ32</accession>
<dbReference type="AlphaFoldDB" id="A1JQ32"/>
<evidence type="ECO:0000313" key="1">
    <source>
        <dbReference type="EMBL" id="CAL13517.1"/>
    </source>
</evidence>
<dbReference type="HOGENOM" id="CLU_193117_0_0_6"/>
<protein>
    <submittedName>
        <fullName evidence="1">Uncharacterized protein</fullName>
    </submittedName>
</protein>
<dbReference type="Proteomes" id="UP000000642">
    <property type="component" value="Chromosome"/>
</dbReference>
<organism evidence="1 2">
    <name type="scientific">Yersinia enterocolitica serotype O:8 / biotype 1B (strain NCTC 13174 / 8081)</name>
    <dbReference type="NCBI Taxonomy" id="393305"/>
    <lineage>
        <taxon>Bacteria</taxon>
        <taxon>Pseudomonadati</taxon>
        <taxon>Pseudomonadota</taxon>
        <taxon>Gammaproteobacteria</taxon>
        <taxon>Enterobacterales</taxon>
        <taxon>Yersiniaceae</taxon>
        <taxon>Yersinia</taxon>
    </lineage>
</organism>
<reference evidence="1 2" key="1">
    <citation type="journal article" date="2006" name="PLoS Genet.">
        <title>The complete genome sequence and comparative genome analysis of the high pathogenicity Yersinia enterocolitica strain 8081.</title>
        <authorList>
            <person name="Thomson N.R."/>
            <person name="Howard S."/>
            <person name="Wren B.W."/>
            <person name="Holden M.T.G."/>
            <person name="Crossman L."/>
            <person name="Challis G.L."/>
            <person name="Churcher C."/>
            <person name="Mungall K."/>
            <person name="Brooks K."/>
            <person name="Chillingworth T."/>
            <person name="Feltwell T."/>
            <person name="Abdellah Z."/>
            <person name="Hauser H."/>
            <person name="Jagels K."/>
            <person name="Maddison M."/>
            <person name="Moule S."/>
            <person name="Sanders M."/>
            <person name="Whitehead S."/>
            <person name="Quail M.A."/>
            <person name="Dougan G."/>
            <person name="Parkhill J."/>
            <person name="Prentice M.B."/>
        </authorList>
    </citation>
    <scope>NUCLEOTIDE SEQUENCE [LARGE SCALE GENOMIC DNA]</scope>
    <source>
        <strain evidence="2">NCTC 13174 / 8081</strain>
    </source>
</reference>
<dbReference type="OrthoDB" id="6460932at2"/>
<dbReference type="eggNOG" id="ENOG502ZJ6W">
    <property type="taxonomic scope" value="Bacteria"/>
</dbReference>